<gene>
    <name evidence="1" type="ORF">S01H1_60617</name>
</gene>
<reference evidence="1" key="1">
    <citation type="journal article" date="2014" name="Front. Microbiol.">
        <title>High frequency of phylogenetically diverse reductive dehalogenase-homologous genes in deep subseafloor sedimentary metagenomes.</title>
        <authorList>
            <person name="Kawai M."/>
            <person name="Futagami T."/>
            <person name="Toyoda A."/>
            <person name="Takaki Y."/>
            <person name="Nishi S."/>
            <person name="Hori S."/>
            <person name="Arai W."/>
            <person name="Tsubouchi T."/>
            <person name="Morono Y."/>
            <person name="Uchiyama I."/>
            <person name="Ito T."/>
            <person name="Fujiyama A."/>
            <person name="Inagaki F."/>
            <person name="Takami H."/>
        </authorList>
    </citation>
    <scope>NUCLEOTIDE SEQUENCE</scope>
    <source>
        <strain evidence="1">Expedition CK06-06</strain>
    </source>
</reference>
<dbReference type="Gene3D" id="3.40.50.2000">
    <property type="entry name" value="Glycogen Phosphorylase B"/>
    <property type="match status" value="2"/>
</dbReference>
<name>X0WBV1_9ZZZZ</name>
<dbReference type="AlphaFoldDB" id="X0WBV1"/>
<evidence type="ECO:0008006" key="2">
    <source>
        <dbReference type="Google" id="ProtNLM"/>
    </source>
</evidence>
<proteinExistence type="predicted"/>
<comment type="caution">
    <text evidence="1">The sequence shown here is derived from an EMBL/GenBank/DDBJ whole genome shotgun (WGS) entry which is preliminary data.</text>
</comment>
<protein>
    <recommendedName>
        <fullName evidence="2">Glycosyl transferase family 1 domain-containing protein</fullName>
    </recommendedName>
</protein>
<organism evidence="1">
    <name type="scientific">marine sediment metagenome</name>
    <dbReference type="NCBI Taxonomy" id="412755"/>
    <lineage>
        <taxon>unclassified sequences</taxon>
        <taxon>metagenomes</taxon>
        <taxon>ecological metagenomes</taxon>
    </lineage>
</organism>
<dbReference type="SUPFAM" id="SSF53756">
    <property type="entry name" value="UDP-Glycosyltransferase/glycogen phosphorylase"/>
    <property type="match status" value="1"/>
</dbReference>
<dbReference type="PANTHER" id="PTHR12526">
    <property type="entry name" value="GLYCOSYLTRANSFERASE"/>
    <property type="match status" value="1"/>
</dbReference>
<dbReference type="EMBL" id="BARS01039709">
    <property type="protein sequence ID" value="GAG22033.1"/>
    <property type="molecule type" value="Genomic_DNA"/>
</dbReference>
<dbReference type="PANTHER" id="PTHR12526:SF638">
    <property type="entry name" value="SPORE COAT PROTEIN SA"/>
    <property type="match status" value="1"/>
</dbReference>
<sequence length="203" mass="21537">AGIRPYYAEQPLPPTGDGLTFLMIARLVGYKGIAEYCEAAQLLAPHAPTARWLLIGPVEHGPAGFPLAELSKNGAVDYLGPVADVRPHLARAHVYVLPSYGEGMPRTVLEALATGRPIITTDARGCRETVRPGKNGLLVPPRDASALAQAMAQMLEKPSALANMGQESRAIAELEFDVQQVNQAMMRALGLSETAAEADGSRA</sequence>
<feature type="non-terminal residue" evidence="1">
    <location>
        <position position="1"/>
    </location>
</feature>
<evidence type="ECO:0000313" key="1">
    <source>
        <dbReference type="EMBL" id="GAG22033.1"/>
    </source>
</evidence>
<accession>X0WBV1</accession>
<dbReference type="Pfam" id="PF13692">
    <property type="entry name" value="Glyco_trans_1_4"/>
    <property type="match status" value="1"/>
</dbReference>
<dbReference type="GO" id="GO:0016757">
    <property type="term" value="F:glycosyltransferase activity"/>
    <property type="evidence" value="ECO:0007669"/>
    <property type="project" value="TreeGrafter"/>
</dbReference>